<comment type="caution">
    <text evidence="1">The sequence shown here is derived from an EMBL/GenBank/DDBJ whole genome shotgun (WGS) entry which is preliminary data.</text>
</comment>
<organism evidence="1 2">
    <name type="scientific">Paenibacillus macquariensis</name>
    <dbReference type="NCBI Taxonomy" id="948756"/>
    <lineage>
        <taxon>Bacteria</taxon>
        <taxon>Bacillati</taxon>
        <taxon>Bacillota</taxon>
        <taxon>Bacilli</taxon>
        <taxon>Bacillales</taxon>
        <taxon>Paenibacillaceae</taxon>
        <taxon>Paenibacillus</taxon>
    </lineage>
</organism>
<reference evidence="1 2" key="1">
    <citation type="submission" date="2017-01" db="EMBL/GenBank/DDBJ databases">
        <authorList>
            <person name="Varghese N."/>
            <person name="Submissions S."/>
        </authorList>
    </citation>
    <scope>NUCLEOTIDE SEQUENCE [LARGE SCALE GENOMIC DNA]</scope>
    <source>
        <strain evidence="1 2">ATCC 23464</strain>
    </source>
</reference>
<proteinExistence type="predicted"/>
<evidence type="ECO:0000313" key="1">
    <source>
        <dbReference type="EMBL" id="SIR35260.1"/>
    </source>
</evidence>
<protein>
    <recommendedName>
        <fullName evidence="3">Late control protein</fullName>
    </recommendedName>
</protein>
<keyword evidence="2" id="KW-1185">Reference proteome</keyword>
<evidence type="ECO:0008006" key="3">
    <source>
        <dbReference type="Google" id="ProtNLM"/>
    </source>
</evidence>
<dbReference type="EMBL" id="FTNK01000011">
    <property type="protein sequence ID" value="SIR35260.1"/>
    <property type="molecule type" value="Genomic_DNA"/>
</dbReference>
<evidence type="ECO:0000313" key="2">
    <source>
        <dbReference type="Proteomes" id="UP000186666"/>
    </source>
</evidence>
<name>A0ABY1K768_9BACL</name>
<dbReference type="RefSeq" id="WP_068583939.1">
    <property type="nucleotide sequence ID" value="NZ_FTNK01000011.1"/>
</dbReference>
<dbReference type="Proteomes" id="UP000186666">
    <property type="component" value="Unassembled WGS sequence"/>
</dbReference>
<dbReference type="SUPFAM" id="SSF69279">
    <property type="entry name" value="Phage tail proteins"/>
    <property type="match status" value="1"/>
</dbReference>
<gene>
    <name evidence="1" type="ORF">SAMN05421578_111161</name>
</gene>
<accession>A0ABY1K768</accession>
<sequence>MGSVQDGRRAALVLFYNGKNISTDLKKYLMNFSYNDSAPGEFDDISITLDDRDRNWIKGWAPVIGDTIKAEIHTEHWDKQGEKKKLPCGTFYLDSADMEGPPDNVTMQATSLPIEGASVKQEKRSKAWEKVTLKTLSTEVAKAAKLKLLYSASANPKFDRLDQSDQSDISFLVETAIKEGIAVKASGSTLVLFDEEVYEKKDAVINIERGKANVISYSFSINSEGSAYGSCEVTYTVAKTKKTSSKVIKGSYKIPGLKGLPVLRLNEQVETVAEANRLAKNRLREQNKKAGLASFVMDGDIRLASSVTVNVKGWGKFDGKYIIVSASHTLGGSAYQTPINVRKVLGWS</sequence>